<evidence type="ECO:0000313" key="7">
    <source>
        <dbReference type="EMBL" id="MCZ2573240.1"/>
    </source>
</evidence>
<feature type="transmembrane region" description="Helical" evidence="6">
    <location>
        <begin position="158"/>
        <end position="179"/>
    </location>
</feature>
<evidence type="ECO:0000256" key="3">
    <source>
        <dbReference type="ARBA" id="ARBA00022692"/>
    </source>
</evidence>
<feature type="transmembrane region" description="Helical" evidence="6">
    <location>
        <begin position="85"/>
        <end position="112"/>
    </location>
</feature>
<dbReference type="InterPro" id="IPR002528">
    <property type="entry name" value="MATE_fam"/>
</dbReference>
<keyword evidence="2" id="KW-1003">Cell membrane</keyword>
<feature type="transmembrane region" description="Helical" evidence="6">
    <location>
        <begin position="12"/>
        <end position="30"/>
    </location>
</feature>
<keyword evidence="4 6" id="KW-1133">Transmembrane helix</keyword>
<dbReference type="Pfam" id="PF01554">
    <property type="entry name" value="MatE"/>
    <property type="match status" value="1"/>
</dbReference>
<proteinExistence type="predicted"/>
<dbReference type="GO" id="GO:0042910">
    <property type="term" value="F:xenobiotic transmembrane transporter activity"/>
    <property type="evidence" value="ECO:0007669"/>
    <property type="project" value="InterPro"/>
</dbReference>
<dbReference type="RefSeq" id="WP_042987070.1">
    <property type="nucleotide sequence ID" value="NZ_JAIWXF010000018.1"/>
</dbReference>
<keyword evidence="5 6" id="KW-0472">Membrane</keyword>
<dbReference type="Proteomes" id="UP001078742">
    <property type="component" value="Unassembled WGS sequence"/>
</dbReference>
<dbReference type="EMBL" id="JAPUAV010000015">
    <property type="protein sequence ID" value="MCZ2573240.1"/>
    <property type="molecule type" value="Genomic_DNA"/>
</dbReference>
<name>A0A9Q4IU82_BACFG</name>
<comment type="caution">
    <text evidence="7">The sequence shown here is derived from an EMBL/GenBank/DDBJ whole genome shotgun (WGS) entry which is preliminary data.</text>
</comment>
<dbReference type="InterPro" id="IPR050833">
    <property type="entry name" value="Poly_Biosynth_Transport"/>
</dbReference>
<feature type="transmembrane region" description="Helical" evidence="6">
    <location>
        <begin position="436"/>
        <end position="459"/>
    </location>
</feature>
<feature type="transmembrane region" description="Helical" evidence="6">
    <location>
        <begin position="378"/>
        <end position="398"/>
    </location>
</feature>
<protein>
    <submittedName>
        <fullName evidence="7">MATE family efflux transporter</fullName>
    </submittedName>
</protein>
<gene>
    <name evidence="7" type="ORF">O1420_17860</name>
</gene>
<dbReference type="GO" id="GO:0005886">
    <property type="term" value="C:plasma membrane"/>
    <property type="evidence" value="ECO:0007669"/>
    <property type="project" value="UniProtKB-SubCell"/>
</dbReference>
<keyword evidence="3 6" id="KW-0812">Transmembrane</keyword>
<feature type="transmembrane region" description="Helical" evidence="6">
    <location>
        <begin position="465"/>
        <end position="488"/>
    </location>
</feature>
<accession>A0A9Q4IU82</accession>
<evidence type="ECO:0000256" key="2">
    <source>
        <dbReference type="ARBA" id="ARBA00022475"/>
    </source>
</evidence>
<evidence type="ECO:0000256" key="4">
    <source>
        <dbReference type="ARBA" id="ARBA00022989"/>
    </source>
</evidence>
<sequence>MSSTANRVVKNTGFLYAKMGITMFISLYTTRLILNSLGAADFGIFNIVGGAIAMLGFLNAAMAGATQRFMSYSEGEGNKKKQKSIFNISILLHFFIALAAGIALLIAGYFFFNGILNIPADRIFAAKVVYGSLIVSTMFTVMSVPYDAVLNAHENMKYYAIVGVIESLLKLSVALIVVYTFSDKLIVYGVLMACIPLITLTIMRIYCHKHYTECTIAPKKYWDKTMMKEMTSFAGWNFVISATTMVSNYGMGIILNFFFGTILNAAQGIANQINGQLMVFSTNMMKALAPVIIKNEGRGDREKMLRSSIMGSKTSFFINILFMLPFYVAAPYILKLWLKDIPEYTVIFSRLLILQTLFECFLNSLSQMLAAEGNIGKVSLVRSFHNALYLPLIALLFYLKYPPYSMYTLMIAKTIISISITLYFTKRNCELSSSTFLKDVILRCLFSGSFVYLSLLIIYRYYTESIIGIILLFASSIPLSALSFYYIMLTQSEKVYFKNQIQILFHKINHR</sequence>
<evidence type="ECO:0000256" key="1">
    <source>
        <dbReference type="ARBA" id="ARBA00004651"/>
    </source>
</evidence>
<reference evidence="7" key="1">
    <citation type="submission" date="2022-12" db="EMBL/GenBank/DDBJ databases">
        <title>Development of a Multilocus Sequence Typing Scheme for Bacteroides fragilis Based on Whole Genome Sequencing Data and Clinical Application.</title>
        <authorList>
            <person name="Nielsen F.D."/>
            <person name="Justesen U.S."/>
        </authorList>
    </citation>
    <scope>NUCLEOTIDE SEQUENCE</scope>
    <source>
        <strain evidence="7">BF_BC_VIB_DK_2012_57</strain>
    </source>
</reference>
<dbReference type="PANTHER" id="PTHR30250:SF26">
    <property type="entry name" value="PSMA PROTEIN"/>
    <property type="match status" value="1"/>
</dbReference>
<dbReference type="GO" id="GO:0015297">
    <property type="term" value="F:antiporter activity"/>
    <property type="evidence" value="ECO:0007669"/>
    <property type="project" value="InterPro"/>
</dbReference>
<feature type="transmembrane region" description="Helical" evidence="6">
    <location>
        <begin position="42"/>
        <end position="64"/>
    </location>
</feature>
<organism evidence="7 8">
    <name type="scientific">Bacteroides fragilis</name>
    <dbReference type="NCBI Taxonomy" id="817"/>
    <lineage>
        <taxon>Bacteria</taxon>
        <taxon>Pseudomonadati</taxon>
        <taxon>Bacteroidota</taxon>
        <taxon>Bacteroidia</taxon>
        <taxon>Bacteroidales</taxon>
        <taxon>Bacteroidaceae</taxon>
        <taxon>Bacteroides</taxon>
    </lineage>
</organism>
<evidence type="ECO:0000256" key="6">
    <source>
        <dbReference type="SAM" id="Phobius"/>
    </source>
</evidence>
<evidence type="ECO:0000256" key="5">
    <source>
        <dbReference type="ARBA" id="ARBA00023136"/>
    </source>
</evidence>
<feature type="transmembrane region" description="Helical" evidence="6">
    <location>
        <begin position="404"/>
        <end position="424"/>
    </location>
</feature>
<feature type="transmembrane region" description="Helical" evidence="6">
    <location>
        <begin position="346"/>
        <end position="366"/>
    </location>
</feature>
<comment type="subcellular location">
    <subcellularLocation>
        <location evidence="1">Cell membrane</location>
        <topology evidence="1">Multi-pass membrane protein</topology>
    </subcellularLocation>
</comment>
<feature type="transmembrane region" description="Helical" evidence="6">
    <location>
        <begin position="124"/>
        <end position="146"/>
    </location>
</feature>
<evidence type="ECO:0000313" key="8">
    <source>
        <dbReference type="Proteomes" id="UP001078742"/>
    </source>
</evidence>
<dbReference type="PANTHER" id="PTHR30250">
    <property type="entry name" value="PST FAMILY PREDICTED COLANIC ACID TRANSPORTER"/>
    <property type="match status" value="1"/>
</dbReference>
<feature type="transmembrane region" description="Helical" evidence="6">
    <location>
        <begin position="234"/>
        <end position="263"/>
    </location>
</feature>
<dbReference type="AlphaFoldDB" id="A0A9Q4IU82"/>
<feature type="transmembrane region" description="Helical" evidence="6">
    <location>
        <begin position="185"/>
        <end position="206"/>
    </location>
</feature>
<feature type="transmembrane region" description="Helical" evidence="6">
    <location>
        <begin position="314"/>
        <end position="334"/>
    </location>
</feature>